<sequence>VPFLVLLLILLALGLWITFAPLGFMVSLLQLQTSTDITFRCVLFGMDTVQLIIAIAVELALDHGILNCLRRLRKEKESKKLYKRLEKSLSVQLSWPPVDQTLHPTPIMTGR</sequence>
<keyword evidence="1" id="KW-0812">Transmembrane</keyword>
<dbReference type="EMBL" id="JAACNH010000152">
    <property type="protein sequence ID" value="KAG8431538.1"/>
    <property type="molecule type" value="Genomic_DNA"/>
</dbReference>
<reference evidence="2" key="1">
    <citation type="thesis" date="2020" institute="ProQuest LLC" country="789 East Eisenhower Parkway, Ann Arbor, MI, USA">
        <title>Comparative Genomics and Chromosome Evolution.</title>
        <authorList>
            <person name="Mudd A.B."/>
        </authorList>
    </citation>
    <scope>NUCLEOTIDE SEQUENCE</scope>
    <source>
        <strain evidence="2">Female2</strain>
        <tissue evidence="2">Blood</tissue>
    </source>
</reference>
<gene>
    <name evidence="2" type="ORF">GDO86_018365</name>
</gene>
<feature type="non-terminal residue" evidence="2">
    <location>
        <position position="111"/>
    </location>
</feature>
<dbReference type="Proteomes" id="UP000812440">
    <property type="component" value="Unassembled WGS sequence"/>
</dbReference>
<evidence type="ECO:0000313" key="3">
    <source>
        <dbReference type="Proteomes" id="UP000812440"/>
    </source>
</evidence>
<proteinExistence type="predicted"/>
<keyword evidence="3" id="KW-1185">Reference proteome</keyword>
<evidence type="ECO:0000256" key="1">
    <source>
        <dbReference type="SAM" id="Phobius"/>
    </source>
</evidence>
<evidence type="ECO:0000313" key="2">
    <source>
        <dbReference type="EMBL" id="KAG8431538.1"/>
    </source>
</evidence>
<accession>A0A8T2IL34</accession>
<dbReference type="AlphaFoldDB" id="A0A8T2IL34"/>
<name>A0A8T2IL34_9PIPI</name>
<organism evidence="2 3">
    <name type="scientific">Hymenochirus boettgeri</name>
    <name type="common">Congo dwarf clawed frog</name>
    <dbReference type="NCBI Taxonomy" id="247094"/>
    <lineage>
        <taxon>Eukaryota</taxon>
        <taxon>Metazoa</taxon>
        <taxon>Chordata</taxon>
        <taxon>Craniata</taxon>
        <taxon>Vertebrata</taxon>
        <taxon>Euteleostomi</taxon>
        <taxon>Amphibia</taxon>
        <taxon>Batrachia</taxon>
        <taxon>Anura</taxon>
        <taxon>Pipoidea</taxon>
        <taxon>Pipidae</taxon>
        <taxon>Pipinae</taxon>
        <taxon>Hymenochirus</taxon>
    </lineage>
</organism>
<comment type="caution">
    <text evidence="2">The sequence shown here is derived from an EMBL/GenBank/DDBJ whole genome shotgun (WGS) entry which is preliminary data.</text>
</comment>
<keyword evidence="1" id="KW-1133">Transmembrane helix</keyword>
<keyword evidence="1" id="KW-0472">Membrane</keyword>
<protein>
    <submittedName>
        <fullName evidence="2">Uncharacterized protein</fullName>
    </submittedName>
</protein>
<feature type="transmembrane region" description="Helical" evidence="1">
    <location>
        <begin position="49"/>
        <end position="69"/>
    </location>
</feature>